<protein>
    <submittedName>
        <fullName evidence="6">Sigma-70 family RNA polymerase sigma factor</fullName>
    </submittedName>
</protein>
<keyword evidence="7" id="KW-1185">Reference proteome</keyword>
<evidence type="ECO:0000256" key="3">
    <source>
        <dbReference type="ARBA" id="ARBA00023082"/>
    </source>
</evidence>
<comment type="caution">
    <text evidence="6">The sequence shown here is derived from an EMBL/GenBank/DDBJ whole genome shotgun (WGS) entry which is preliminary data.</text>
</comment>
<keyword evidence="4" id="KW-0804">Transcription</keyword>
<dbReference type="SUPFAM" id="SSF88946">
    <property type="entry name" value="Sigma2 domain of RNA polymerase sigma factors"/>
    <property type="match status" value="1"/>
</dbReference>
<keyword evidence="3" id="KW-0731">Sigma factor</keyword>
<dbReference type="RefSeq" id="WP_117392037.1">
    <property type="nucleotide sequence ID" value="NZ_QWDC01000002.1"/>
</dbReference>
<evidence type="ECO:0000259" key="5">
    <source>
        <dbReference type="Pfam" id="PF08281"/>
    </source>
</evidence>
<dbReference type="InterPro" id="IPR013325">
    <property type="entry name" value="RNA_pol_sigma_r2"/>
</dbReference>
<accession>A0A372NSU4</accession>
<gene>
    <name evidence="6" type="ORF">D0C36_12900</name>
</gene>
<organism evidence="6 7">
    <name type="scientific">Mucilaginibacter conchicola</name>
    <dbReference type="NCBI Taxonomy" id="2303333"/>
    <lineage>
        <taxon>Bacteria</taxon>
        <taxon>Pseudomonadati</taxon>
        <taxon>Bacteroidota</taxon>
        <taxon>Sphingobacteriia</taxon>
        <taxon>Sphingobacteriales</taxon>
        <taxon>Sphingobacteriaceae</taxon>
        <taxon>Mucilaginibacter</taxon>
    </lineage>
</organism>
<dbReference type="InterPro" id="IPR039425">
    <property type="entry name" value="RNA_pol_sigma-70-like"/>
</dbReference>
<dbReference type="GO" id="GO:0016987">
    <property type="term" value="F:sigma factor activity"/>
    <property type="evidence" value="ECO:0007669"/>
    <property type="project" value="UniProtKB-KW"/>
</dbReference>
<evidence type="ECO:0000313" key="7">
    <source>
        <dbReference type="Proteomes" id="UP000264217"/>
    </source>
</evidence>
<dbReference type="EMBL" id="QWDC01000002">
    <property type="protein sequence ID" value="RFZ92326.1"/>
    <property type="molecule type" value="Genomic_DNA"/>
</dbReference>
<dbReference type="Gene3D" id="1.10.10.10">
    <property type="entry name" value="Winged helix-like DNA-binding domain superfamily/Winged helix DNA-binding domain"/>
    <property type="match status" value="1"/>
</dbReference>
<name>A0A372NSU4_9SPHI</name>
<reference evidence="6 7" key="1">
    <citation type="submission" date="2018-08" db="EMBL/GenBank/DDBJ databases">
        <title>Mucilaginibacter sp. MYSH2.</title>
        <authorList>
            <person name="Seo T."/>
        </authorList>
    </citation>
    <scope>NUCLEOTIDE SEQUENCE [LARGE SCALE GENOMIC DNA]</scope>
    <source>
        <strain evidence="6 7">MYSH2</strain>
    </source>
</reference>
<dbReference type="InterPro" id="IPR013249">
    <property type="entry name" value="RNA_pol_sigma70_r4_t2"/>
</dbReference>
<dbReference type="GO" id="GO:0003677">
    <property type="term" value="F:DNA binding"/>
    <property type="evidence" value="ECO:0007669"/>
    <property type="project" value="InterPro"/>
</dbReference>
<dbReference type="GO" id="GO:0006352">
    <property type="term" value="P:DNA-templated transcription initiation"/>
    <property type="evidence" value="ECO:0007669"/>
    <property type="project" value="InterPro"/>
</dbReference>
<dbReference type="SUPFAM" id="SSF88659">
    <property type="entry name" value="Sigma3 and sigma4 domains of RNA polymerase sigma factors"/>
    <property type="match status" value="1"/>
</dbReference>
<dbReference type="Pfam" id="PF08281">
    <property type="entry name" value="Sigma70_r4_2"/>
    <property type="match status" value="1"/>
</dbReference>
<proteinExistence type="inferred from homology"/>
<dbReference type="CDD" id="cd06171">
    <property type="entry name" value="Sigma70_r4"/>
    <property type="match status" value="1"/>
</dbReference>
<dbReference type="InterPro" id="IPR036388">
    <property type="entry name" value="WH-like_DNA-bd_sf"/>
</dbReference>
<dbReference type="InterPro" id="IPR014284">
    <property type="entry name" value="RNA_pol_sigma-70_dom"/>
</dbReference>
<dbReference type="Proteomes" id="UP000264217">
    <property type="component" value="Unassembled WGS sequence"/>
</dbReference>
<dbReference type="InterPro" id="IPR013324">
    <property type="entry name" value="RNA_pol_sigma_r3/r4-like"/>
</dbReference>
<feature type="domain" description="RNA polymerase sigma factor 70 region 4 type 2" evidence="5">
    <location>
        <begin position="130"/>
        <end position="179"/>
    </location>
</feature>
<dbReference type="NCBIfam" id="TIGR02937">
    <property type="entry name" value="sigma70-ECF"/>
    <property type="match status" value="1"/>
</dbReference>
<dbReference type="Gene3D" id="1.10.1740.10">
    <property type="match status" value="1"/>
</dbReference>
<evidence type="ECO:0000256" key="2">
    <source>
        <dbReference type="ARBA" id="ARBA00023015"/>
    </source>
</evidence>
<dbReference type="PANTHER" id="PTHR43133:SF46">
    <property type="entry name" value="RNA POLYMERASE SIGMA-70 FACTOR ECF SUBFAMILY"/>
    <property type="match status" value="1"/>
</dbReference>
<evidence type="ECO:0000256" key="1">
    <source>
        <dbReference type="ARBA" id="ARBA00010641"/>
    </source>
</evidence>
<sequence length="199" mass="23329">MGINSVQVKKNWGLLVQGDEQGLYACFNIFYDDLYRFGVSMYKNPELVKESINNLFLELWRIQEKLSGVQNVQQYVLTIYKRILYKTYQQYSRDTFTTTLEEAEIEAAAAEQPYENILIASQQDEITKKRLQKALNRLSPRQIEIVKLRYFDQVSFCEISERTGLTERTVYNTLHNAIKILRDIFILTIVFGSQIWDAG</sequence>
<comment type="similarity">
    <text evidence="1">Belongs to the sigma-70 factor family. ECF subfamily.</text>
</comment>
<keyword evidence="2" id="KW-0805">Transcription regulation</keyword>
<evidence type="ECO:0000313" key="6">
    <source>
        <dbReference type="EMBL" id="RFZ92326.1"/>
    </source>
</evidence>
<dbReference type="PANTHER" id="PTHR43133">
    <property type="entry name" value="RNA POLYMERASE ECF-TYPE SIGMA FACTO"/>
    <property type="match status" value="1"/>
</dbReference>
<dbReference type="OrthoDB" id="9150024at2"/>
<dbReference type="AlphaFoldDB" id="A0A372NSU4"/>
<evidence type="ECO:0000256" key="4">
    <source>
        <dbReference type="ARBA" id="ARBA00023163"/>
    </source>
</evidence>